<reference evidence="2" key="1">
    <citation type="submission" date="2016-10" db="EMBL/GenBank/DDBJ databases">
        <authorList>
            <person name="Varghese N."/>
            <person name="Submissions S."/>
        </authorList>
    </citation>
    <scope>NUCLEOTIDE SEQUENCE [LARGE SCALE GENOMIC DNA]</scope>
    <source>
        <strain evidence="2">ATCC 25963</strain>
    </source>
</reference>
<organism evidence="1 2">
    <name type="scientific">Nannocystis exedens</name>
    <dbReference type="NCBI Taxonomy" id="54"/>
    <lineage>
        <taxon>Bacteria</taxon>
        <taxon>Pseudomonadati</taxon>
        <taxon>Myxococcota</taxon>
        <taxon>Polyangia</taxon>
        <taxon>Nannocystales</taxon>
        <taxon>Nannocystaceae</taxon>
        <taxon>Nannocystis</taxon>
    </lineage>
</organism>
<evidence type="ECO:0000313" key="2">
    <source>
        <dbReference type="Proteomes" id="UP000199400"/>
    </source>
</evidence>
<name>A0A1I2F8V6_9BACT</name>
<keyword evidence="2" id="KW-1185">Reference proteome</keyword>
<dbReference type="OrthoDB" id="5513061at2"/>
<dbReference type="InterPro" id="IPR038128">
    <property type="entry name" value="Gamma_PGA_hydro_sf"/>
</dbReference>
<dbReference type="Gene3D" id="3.40.630.100">
    <property type="entry name" value="Poly-gamma-glutamate hydrolase, zinc-binding motif"/>
    <property type="match status" value="1"/>
</dbReference>
<sequence>MGSGTFERWHVTATQISGASFPGYGELEDSGPYTYAVSLHGFDHDVPAVYLGGRASRQTKCYIATFIEGRLDVLHGRDSEITYKIYGPDGAPVDVTNNSPALPDSDDYRGFSEDNIVNRVSPNATGARDFGGIQVELSKALRDDTALFSLFMEELALALTVLLDSPPQADYCELLE</sequence>
<dbReference type="AlphaFoldDB" id="A0A1I2F8V6"/>
<dbReference type="EMBL" id="FOMX01000025">
    <property type="protein sequence ID" value="SFF01463.1"/>
    <property type="molecule type" value="Genomic_DNA"/>
</dbReference>
<protein>
    <submittedName>
        <fullName evidence="1">Uncharacterized protein</fullName>
    </submittedName>
</protein>
<gene>
    <name evidence="1" type="ORF">SAMN02745121_06525</name>
</gene>
<evidence type="ECO:0000313" key="1">
    <source>
        <dbReference type="EMBL" id="SFF01463.1"/>
    </source>
</evidence>
<dbReference type="Proteomes" id="UP000199400">
    <property type="component" value="Unassembled WGS sequence"/>
</dbReference>
<accession>A0A1I2F8V6</accession>
<dbReference type="RefSeq" id="WP_096330905.1">
    <property type="nucleotide sequence ID" value="NZ_FOMX01000025.1"/>
</dbReference>
<proteinExistence type="predicted"/>